<reference evidence="1 2" key="1">
    <citation type="journal article" date="2014" name="BMC Genomics">
        <title>Genome and secretome analysis of the hemibiotrophic fungal pathogen, Moniliophthora roreri, which causes frosty pod rot disease of cacao: mechanisms of the biotrophic and necrotrophic phases.</title>
        <authorList>
            <person name="Meinhardt L.W."/>
            <person name="Costa G.G.L."/>
            <person name="Thomazella D.P.T."/>
            <person name="Teixeira P.J.P.L."/>
            <person name="Carazzolle M.F."/>
            <person name="Schuster S.C."/>
            <person name="Carlson J.E."/>
            <person name="Guiltinan M.J."/>
            <person name="Mieczkowski P."/>
            <person name="Farmer A."/>
            <person name="Ramaraj T."/>
            <person name="Crozier J."/>
            <person name="Davis R.E."/>
            <person name="Shao J."/>
            <person name="Melnick R.L."/>
            <person name="Pereira G.A.G."/>
            <person name="Bailey B.A."/>
        </authorList>
    </citation>
    <scope>NUCLEOTIDE SEQUENCE [LARGE SCALE GENOMIC DNA]</scope>
    <source>
        <strain evidence="1 2">MCA 2997</strain>
    </source>
</reference>
<name>V2W5H9_MONRO</name>
<sequence length="326" mass="36195">MSSSSTTTNASSEWTDCPGWLTDTHTIYDHCRESAVKPLLCLRQAATTQMCEQLGSKHKPLNFRHITHSDEAYTWYSKAVDLIKKLIKLPGVKEPFQLSAITHFLVEMDAVWAANKACGSCRSKKSSKVVEDGSDNDEVVVLTMPSEDTEMADAQKGLTASMHAPKPGTSDTIKSLCFTKEKKTPKEKKDHLITSSSINAELSKGSKCPRLEHPIADLHEESPEERNLQVAGADSVLRHTALVPFMDLEKMLTDVLLSVSNFLRHEMSTLEHNIHFFSSQYELTCKQFKEASWIQLSQLELADAEVVSSPQETVAEPSNATSQLAE</sequence>
<organism evidence="1 2">
    <name type="scientific">Moniliophthora roreri (strain MCA 2997)</name>
    <name type="common">Cocoa frosty pod rot fungus</name>
    <name type="synonym">Crinipellis roreri</name>
    <dbReference type="NCBI Taxonomy" id="1381753"/>
    <lineage>
        <taxon>Eukaryota</taxon>
        <taxon>Fungi</taxon>
        <taxon>Dikarya</taxon>
        <taxon>Basidiomycota</taxon>
        <taxon>Agaricomycotina</taxon>
        <taxon>Agaricomycetes</taxon>
        <taxon>Agaricomycetidae</taxon>
        <taxon>Agaricales</taxon>
        <taxon>Marasmiineae</taxon>
        <taxon>Marasmiaceae</taxon>
        <taxon>Moniliophthora</taxon>
    </lineage>
</organism>
<gene>
    <name evidence="1" type="ORF">Moror_13396</name>
</gene>
<comment type="caution">
    <text evidence="1">The sequence shown here is derived from an EMBL/GenBank/DDBJ whole genome shotgun (WGS) entry which is preliminary data.</text>
</comment>
<proteinExistence type="predicted"/>
<dbReference type="AlphaFoldDB" id="V2W5H9"/>
<keyword evidence="2" id="KW-1185">Reference proteome</keyword>
<accession>V2W5H9</accession>
<evidence type="ECO:0000313" key="1">
    <source>
        <dbReference type="EMBL" id="ESK82078.1"/>
    </source>
</evidence>
<dbReference type="Proteomes" id="UP000017559">
    <property type="component" value="Unassembled WGS sequence"/>
</dbReference>
<evidence type="ECO:0000313" key="2">
    <source>
        <dbReference type="Proteomes" id="UP000017559"/>
    </source>
</evidence>
<dbReference type="EMBL" id="AWSO01002081">
    <property type="protein sequence ID" value="ESK82078.1"/>
    <property type="molecule type" value="Genomic_DNA"/>
</dbReference>
<dbReference type="HOGENOM" id="CLU_076259_0_0_1"/>
<dbReference type="KEGG" id="mrr:Moror_13396"/>
<protein>
    <submittedName>
        <fullName evidence="1">Uncharacterized protein</fullName>
    </submittedName>
</protein>